<evidence type="ECO:0000256" key="1">
    <source>
        <dbReference type="SAM" id="Phobius"/>
    </source>
</evidence>
<dbReference type="AlphaFoldDB" id="S0KPF0"/>
<keyword evidence="1" id="KW-1133">Transmembrane helix</keyword>
<dbReference type="PATRIC" id="fig|1121865.3.peg.1032"/>
<proteinExistence type="predicted"/>
<dbReference type="InterPro" id="IPR009736">
    <property type="entry name" value="DUF1307"/>
</dbReference>
<name>S0KPF0_9ENTE</name>
<organism evidence="2 3">
    <name type="scientific">Enterococcus columbae DSM 7374 = ATCC 51263</name>
    <dbReference type="NCBI Taxonomy" id="1121865"/>
    <lineage>
        <taxon>Bacteria</taxon>
        <taxon>Bacillati</taxon>
        <taxon>Bacillota</taxon>
        <taxon>Bacilli</taxon>
        <taxon>Lactobacillales</taxon>
        <taxon>Enterococcaceae</taxon>
        <taxon>Enterococcus</taxon>
    </lineage>
</organism>
<reference evidence="2 3" key="1">
    <citation type="submission" date="2013-03" db="EMBL/GenBank/DDBJ databases">
        <title>The Genome Sequence of Enterococcus columbae ATCC_51263 (PacBio/Illumina hybrid assembly).</title>
        <authorList>
            <consortium name="The Broad Institute Genomics Platform"/>
            <consortium name="The Broad Institute Genome Sequencing Center for Infectious Disease"/>
            <person name="Earl A."/>
            <person name="Russ C."/>
            <person name="Gilmore M."/>
            <person name="Surin D."/>
            <person name="Walker B."/>
            <person name="Young S."/>
            <person name="Zeng Q."/>
            <person name="Gargeya S."/>
            <person name="Fitzgerald M."/>
            <person name="Haas B."/>
            <person name="Abouelleil A."/>
            <person name="Allen A.W."/>
            <person name="Alvarado L."/>
            <person name="Arachchi H.M."/>
            <person name="Berlin A.M."/>
            <person name="Chapman S.B."/>
            <person name="Gainer-Dewar J."/>
            <person name="Goldberg J."/>
            <person name="Griggs A."/>
            <person name="Gujja S."/>
            <person name="Hansen M."/>
            <person name="Howarth C."/>
            <person name="Imamovic A."/>
            <person name="Ireland A."/>
            <person name="Larimer J."/>
            <person name="McCowan C."/>
            <person name="Murphy C."/>
            <person name="Pearson M."/>
            <person name="Poon T.W."/>
            <person name="Priest M."/>
            <person name="Roberts A."/>
            <person name="Saif S."/>
            <person name="Shea T."/>
            <person name="Sisk P."/>
            <person name="Sykes S."/>
            <person name="Wortman J."/>
            <person name="Nusbaum C."/>
            <person name="Birren B."/>
        </authorList>
    </citation>
    <scope>NUCLEOTIDE SEQUENCE [LARGE SCALE GENOMIC DNA]</scope>
    <source>
        <strain evidence="2 3">ATCC 51263</strain>
    </source>
</reference>
<keyword evidence="3" id="KW-1185">Reference proteome</keyword>
<protein>
    <recommendedName>
        <fullName evidence="4">DUF1307 domain-containing protein</fullName>
    </recommendedName>
</protein>
<keyword evidence="1" id="KW-0472">Membrane</keyword>
<dbReference type="Gene3D" id="3.30.1830.10">
    <property type="entry name" value="YehR-like"/>
    <property type="match status" value="1"/>
</dbReference>
<comment type="caution">
    <text evidence="2">The sequence shown here is derived from an EMBL/GenBank/DDBJ whole genome shotgun (WGS) entry which is preliminary data.</text>
</comment>
<accession>S0KPF0</accession>
<dbReference type="Pfam" id="PF06998">
    <property type="entry name" value="DUF1307"/>
    <property type="match status" value="1"/>
</dbReference>
<dbReference type="RefSeq" id="WP_016183204.1">
    <property type="nucleotide sequence ID" value="NZ_JXKI01000001.1"/>
</dbReference>
<dbReference type="Proteomes" id="UP000014113">
    <property type="component" value="Unassembled WGS sequence"/>
</dbReference>
<dbReference type="STRING" id="1121865.OMW_01062"/>
<dbReference type="EMBL" id="ASWJ01000008">
    <property type="protein sequence ID" value="EOW80505.1"/>
    <property type="molecule type" value="Genomic_DNA"/>
</dbReference>
<feature type="transmembrane region" description="Helical" evidence="1">
    <location>
        <begin position="12"/>
        <end position="29"/>
    </location>
</feature>
<dbReference type="InterPro" id="IPR036699">
    <property type="entry name" value="YehR-like_sf"/>
</dbReference>
<keyword evidence="1" id="KW-0812">Transmembrane</keyword>
<evidence type="ECO:0000313" key="2">
    <source>
        <dbReference type="EMBL" id="EOW80505.1"/>
    </source>
</evidence>
<gene>
    <name evidence="2" type="ORF">I568_01682</name>
</gene>
<evidence type="ECO:0000313" key="3">
    <source>
        <dbReference type="Proteomes" id="UP000014113"/>
    </source>
</evidence>
<sequence length="184" mass="21741">MLKTLRKYRHSIIFILAIPLMIFICYLMAGKSSFATQEEKWFHFDNFETPTRTIILKYHNEQLTGYSIELSTMYEHIGLKNADEAKEKYQGVAKKYKNRSGIKTKATFEQSVVIEKLTFNFEEMSKGDFSTTNNQWIFGKLPPKDLTLKQAEKALKKGGFTLQKDYYLKKEKQEKEDLKKIRRR</sequence>
<evidence type="ECO:0008006" key="4">
    <source>
        <dbReference type="Google" id="ProtNLM"/>
    </source>
</evidence>
<dbReference type="SUPFAM" id="SSF160704">
    <property type="entry name" value="YehR-like"/>
    <property type="match status" value="1"/>
</dbReference>